<evidence type="ECO:0000313" key="3">
    <source>
        <dbReference type="RefSeq" id="XP_032111879.1"/>
    </source>
</evidence>
<dbReference type="Proteomes" id="UP000504640">
    <property type="component" value="Unplaced"/>
</dbReference>
<feature type="compositionally biased region" description="Basic and acidic residues" evidence="1">
    <location>
        <begin position="114"/>
        <end position="130"/>
    </location>
</feature>
<sequence length="228" mass="24072">MIILQRYGICCQKLSAERVKQPAVSSENPSRCPVEGKILPTDWPRESRLATLPCPRAKLSKVAFPKVPSLAGARAPLRGPHYLCAQSEQGPGPPTPTSARSRKCCPGRTGAAGKGREERAEKAGRDRDAMETTGSRPSPKLRAFLQTSHSGIHDVASSAASQLRGSFGRQHKSLIVREKSLGEGAKRATAKRRGWGPASVQVGPAGAPGGCLQGVPQPPPSLARGSFS</sequence>
<name>A0A6J3G1A4_SAPAP</name>
<organism evidence="2 3">
    <name type="scientific">Sapajus apella</name>
    <name type="common">Brown-capped capuchin</name>
    <name type="synonym">Cebus apella</name>
    <dbReference type="NCBI Taxonomy" id="9515"/>
    <lineage>
        <taxon>Eukaryota</taxon>
        <taxon>Metazoa</taxon>
        <taxon>Chordata</taxon>
        <taxon>Craniata</taxon>
        <taxon>Vertebrata</taxon>
        <taxon>Euteleostomi</taxon>
        <taxon>Mammalia</taxon>
        <taxon>Eutheria</taxon>
        <taxon>Euarchontoglires</taxon>
        <taxon>Primates</taxon>
        <taxon>Haplorrhini</taxon>
        <taxon>Platyrrhini</taxon>
        <taxon>Cebidae</taxon>
        <taxon>Cebinae</taxon>
        <taxon>Sapajus</taxon>
    </lineage>
</organism>
<reference evidence="3" key="1">
    <citation type="submission" date="2025-08" db="UniProtKB">
        <authorList>
            <consortium name="RefSeq"/>
        </authorList>
    </citation>
    <scope>IDENTIFICATION</scope>
    <source>
        <tissue evidence="3">Blood</tissue>
    </source>
</reference>
<proteinExistence type="predicted"/>
<dbReference type="AlphaFoldDB" id="A0A6J3G1A4"/>
<gene>
    <name evidence="3" type="primary">LOC116535163</name>
</gene>
<protein>
    <submittedName>
        <fullName evidence="3">Uncharacterized protein LOC116535163</fullName>
    </submittedName>
</protein>
<accession>A0A6J3G1A4</accession>
<evidence type="ECO:0000256" key="1">
    <source>
        <dbReference type="SAM" id="MobiDB-lite"/>
    </source>
</evidence>
<dbReference type="RefSeq" id="XP_032111879.1">
    <property type="nucleotide sequence ID" value="XM_032255988.1"/>
</dbReference>
<keyword evidence="2" id="KW-1185">Reference proteome</keyword>
<feature type="region of interest" description="Disordered" evidence="1">
    <location>
        <begin position="83"/>
        <end position="139"/>
    </location>
</feature>
<feature type="region of interest" description="Disordered" evidence="1">
    <location>
        <begin position="178"/>
        <end position="228"/>
    </location>
</feature>
<dbReference type="GeneID" id="116535163"/>
<evidence type="ECO:0000313" key="2">
    <source>
        <dbReference type="Proteomes" id="UP000504640"/>
    </source>
</evidence>